<protein>
    <submittedName>
        <fullName evidence="3">L,D-peptidoglycan transpeptidase YkuD, ErfK/YbiS/YcfS/YnhG family</fullName>
    </submittedName>
</protein>
<keyword evidence="4" id="KW-1185">Reference proteome</keyword>
<dbReference type="InterPro" id="IPR005490">
    <property type="entry name" value="LD_TPept_cat_dom"/>
</dbReference>
<sequence>MKLFNRFLFLPALLFFCINIAAQADNRMIEVALLIADHSKSKIENCEQLLVVYNYQPENYSAFLVALERKEGSWVVKYDPVEVGVGKNGFAPPQKKIEGDGKSPTGIFRLGKLFTYEKHLITLLEYQQTTKEDKWIDDPNSADYNKYVRGATNAKSYENLFLNNDAYKYCMVIEYNTKPVIKGKGSAIFFHLGVKKPYFTAGCVAINEENMKLIVNWLDPKLNPTIIMGNYDVLKSGL</sequence>
<dbReference type="Pfam" id="PF03734">
    <property type="entry name" value="YkuD"/>
    <property type="match status" value="1"/>
</dbReference>
<feature type="domain" description="L,D-TPase catalytic" evidence="2">
    <location>
        <begin position="72"/>
        <end position="226"/>
    </location>
</feature>
<gene>
    <name evidence="3" type="ORF">SAMN05216269_10434</name>
</gene>
<dbReference type="PANTHER" id="PTHR38589">
    <property type="entry name" value="BLR0621 PROTEIN"/>
    <property type="match status" value="1"/>
</dbReference>
<organism evidence="3 4">
    <name type="scientific">Flavobacterium xinjiangense</name>
    <dbReference type="NCBI Taxonomy" id="178356"/>
    <lineage>
        <taxon>Bacteria</taxon>
        <taxon>Pseudomonadati</taxon>
        <taxon>Bacteroidota</taxon>
        <taxon>Flavobacteriia</taxon>
        <taxon>Flavobacteriales</taxon>
        <taxon>Flavobacteriaceae</taxon>
        <taxon>Flavobacterium</taxon>
    </lineage>
</organism>
<keyword evidence="1" id="KW-0732">Signal</keyword>
<dbReference type="GO" id="GO:0016740">
    <property type="term" value="F:transferase activity"/>
    <property type="evidence" value="ECO:0007669"/>
    <property type="project" value="InterPro"/>
</dbReference>
<dbReference type="Proteomes" id="UP000184092">
    <property type="component" value="Unassembled WGS sequence"/>
</dbReference>
<dbReference type="EMBL" id="FRCL01000004">
    <property type="protein sequence ID" value="SHM36629.1"/>
    <property type="molecule type" value="Genomic_DNA"/>
</dbReference>
<evidence type="ECO:0000259" key="2">
    <source>
        <dbReference type="Pfam" id="PF03734"/>
    </source>
</evidence>
<evidence type="ECO:0000256" key="1">
    <source>
        <dbReference type="SAM" id="SignalP"/>
    </source>
</evidence>
<evidence type="ECO:0000313" key="4">
    <source>
        <dbReference type="Proteomes" id="UP000184092"/>
    </source>
</evidence>
<name>A0A1M7I7N0_9FLAO</name>
<feature type="signal peptide" evidence="1">
    <location>
        <begin position="1"/>
        <end position="24"/>
    </location>
</feature>
<feature type="chain" id="PRO_5013291613" evidence="1">
    <location>
        <begin position="25"/>
        <end position="238"/>
    </location>
</feature>
<dbReference type="RefSeq" id="WP_084538305.1">
    <property type="nucleotide sequence ID" value="NZ_FRCL01000004.1"/>
</dbReference>
<dbReference type="OrthoDB" id="186490at2"/>
<proteinExistence type="predicted"/>
<accession>A0A1M7I7N0</accession>
<dbReference type="AlphaFoldDB" id="A0A1M7I7N0"/>
<reference evidence="4" key="1">
    <citation type="submission" date="2016-11" db="EMBL/GenBank/DDBJ databases">
        <authorList>
            <person name="Varghese N."/>
            <person name="Submissions S."/>
        </authorList>
    </citation>
    <scope>NUCLEOTIDE SEQUENCE [LARGE SCALE GENOMIC DNA]</scope>
    <source>
        <strain evidence="4">CGMCC 1.2749</strain>
    </source>
</reference>
<evidence type="ECO:0000313" key="3">
    <source>
        <dbReference type="EMBL" id="SHM36629.1"/>
    </source>
</evidence>
<dbReference type="PANTHER" id="PTHR38589:SF1">
    <property type="entry name" value="BLR0621 PROTEIN"/>
    <property type="match status" value="1"/>
</dbReference>
<dbReference type="CDD" id="cd16913">
    <property type="entry name" value="YkuD_like"/>
    <property type="match status" value="1"/>
</dbReference>